<evidence type="ECO:0000256" key="1">
    <source>
        <dbReference type="SAM" id="Phobius"/>
    </source>
</evidence>
<evidence type="ECO:0000313" key="2">
    <source>
        <dbReference type="EMBL" id="BBO54073.1"/>
    </source>
</evidence>
<name>A0A5K7XYM0_9VIRU</name>
<keyword evidence="1" id="KW-1133">Transmembrane helix</keyword>
<protein>
    <submittedName>
        <fullName evidence="2">E146L homolog protein</fullName>
    </submittedName>
</protein>
<accession>A0A5K7XYM0</accession>
<organism evidence="2">
    <name type="scientific">Abalone asfa-like virus</name>
    <dbReference type="NCBI Taxonomy" id="2839893"/>
    <lineage>
        <taxon>Viruses</taxon>
        <taxon>Varidnaviria</taxon>
        <taxon>Bamfordvirae</taxon>
        <taxon>Nucleocytoviricota</taxon>
        <taxon>Pokkesviricetes</taxon>
        <taxon>Asfuvirales</taxon>
        <taxon>Asfarviridae</taxon>
    </lineage>
</organism>
<keyword evidence="1" id="KW-0472">Membrane</keyword>
<dbReference type="EMBL" id="LC506465">
    <property type="protein sequence ID" value="BBO54073.1"/>
    <property type="molecule type" value="Genomic_DNA"/>
</dbReference>
<reference evidence="2" key="1">
    <citation type="journal article" date="2020" name="Sci. Rep.">
        <title>A novel Asfarvirus-like virus identified as a potential cause of mass mortality of abalone.</title>
        <authorList>
            <person name="Matsuyama T."/>
            <person name="Takano T."/>
            <person name="Nishiki I."/>
            <person name="Fujiwara A."/>
            <person name="Kiryu I."/>
            <person name="Inada M."/>
            <person name="Sakai T."/>
            <person name="Terashima S."/>
            <person name="Matsuura Y."/>
            <person name="Isowa K."/>
            <person name="Nakayasu C."/>
        </authorList>
    </citation>
    <scope>NUCLEOTIDE SEQUENCE</scope>
</reference>
<feature type="transmembrane region" description="Helical" evidence="1">
    <location>
        <begin position="6"/>
        <end position="27"/>
    </location>
</feature>
<proteinExistence type="predicted"/>
<sequence>MDTKLILTSVIIASVVILILILIWYRYTGWKAFIIKQDELFSERFQSPKIRFKNAIFTLPDNLPNNSSGPKTKDVTKNLNAMVNEKGIQLVDPLNPFSFTIYGTNSSDVVSNPRNWANTPARLEGQFKIL</sequence>
<keyword evidence="1" id="KW-0812">Transmembrane</keyword>